<reference evidence="1" key="2">
    <citation type="journal article" date="2022" name="Microbiol. Resour. Announc.">
        <title>Metagenome Sequencing to Explore Phylogenomics of Terrestrial Cyanobacteria.</title>
        <authorList>
            <person name="Ward R.D."/>
            <person name="Stajich J.E."/>
            <person name="Johansen J.R."/>
            <person name="Huntemann M."/>
            <person name="Clum A."/>
            <person name="Foster B."/>
            <person name="Foster B."/>
            <person name="Roux S."/>
            <person name="Palaniappan K."/>
            <person name="Varghese N."/>
            <person name="Mukherjee S."/>
            <person name="Reddy T.B.K."/>
            <person name="Daum C."/>
            <person name="Copeland A."/>
            <person name="Chen I.A."/>
            <person name="Ivanova N.N."/>
            <person name="Kyrpides N.C."/>
            <person name="Shapiro N."/>
            <person name="Eloe-Fadrosh E.A."/>
            <person name="Pietrasiak N."/>
        </authorList>
    </citation>
    <scope>NUCLEOTIDE SEQUENCE</scope>
    <source>
        <strain evidence="1">UHER 2000/2452</strain>
    </source>
</reference>
<sequence>MGNLLVTQCQSGFSAIVRRAKLQQQHKENLSPDQLVYQMSPFVISPFARSAYLLDQHSAIDSSFSYFCKRC</sequence>
<name>A0A951QE15_9CYAN</name>
<dbReference type="AlphaFoldDB" id="A0A951QE15"/>
<proteinExistence type="predicted"/>
<evidence type="ECO:0000313" key="1">
    <source>
        <dbReference type="EMBL" id="MBW4660046.1"/>
    </source>
</evidence>
<dbReference type="EMBL" id="JAHHHD010000017">
    <property type="protein sequence ID" value="MBW4660046.1"/>
    <property type="molecule type" value="Genomic_DNA"/>
</dbReference>
<comment type="caution">
    <text evidence="1">The sequence shown here is derived from an EMBL/GenBank/DDBJ whole genome shotgun (WGS) entry which is preliminary data.</text>
</comment>
<accession>A0A951QE15</accession>
<gene>
    <name evidence="1" type="ORF">KME15_15330</name>
</gene>
<protein>
    <submittedName>
        <fullName evidence="1">Uncharacterized protein</fullName>
    </submittedName>
</protein>
<organism evidence="1 2">
    <name type="scientific">Drouetiella hepatica Uher 2000/2452</name>
    <dbReference type="NCBI Taxonomy" id="904376"/>
    <lineage>
        <taxon>Bacteria</taxon>
        <taxon>Bacillati</taxon>
        <taxon>Cyanobacteriota</taxon>
        <taxon>Cyanophyceae</taxon>
        <taxon>Oculatellales</taxon>
        <taxon>Oculatellaceae</taxon>
        <taxon>Drouetiella</taxon>
    </lineage>
</organism>
<reference evidence="1" key="1">
    <citation type="submission" date="2021-05" db="EMBL/GenBank/DDBJ databases">
        <authorList>
            <person name="Pietrasiak N."/>
            <person name="Ward R."/>
            <person name="Stajich J.E."/>
            <person name="Kurbessoian T."/>
        </authorList>
    </citation>
    <scope>NUCLEOTIDE SEQUENCE</scope>
    <source>
        <strain evidence="1">UHER 2000/2452</strain>
    </source>
</reference>
<evidence type="ECO:0000313" key="2">
    <source>
        <dbReference type="Proteomes" id="UP000757435"/>
    </source>
</evidence>
<dbReference type="Proteomes" id="UP000757435">
    <property type="component" value="Unassembled WGS sequence"/>
</dbReference>